<reference evidence="1" key="1">
    <citation type="submission" date="2006-04" db="EMBL/GenBank/DDBJ databases">
        <authorList>
            <person name="Seshadri R."/>
            <person name="Federici B.A."/>
        </authorList>
    </citation>
    <scope>NUCLEOTIDE SEQUENCE [LARGE SCALE GENOMIC DNA]</scope>
</reference>
<reference evidence="1" key="2">
    <citation type="submission" date="2007-10" db="EMBL/GenBank/DDBJ databases">
        <authorList>
            <person name="Myers G.S."/>
        </authorList>
    </citation>
    <scope>NUCLEOTIDE SEQUENCE [LARGE SCALE GENOMIC DNA]</scope>
</reference>
<dbReference type="AlphaFoldDB" id="A8PKC1"/>
<protein>
    <submittedName>
        <fullName evidence="1">Uncharacterized protein</fullName>
    </submittedName>
</protein>
<comment type="caution">
    <text evidence="1">The sequence shown here is derived from an EMBL/GenBank/DDBJ whole genome shotgun (WGS) entry which is preliminary data.</text>
</comment>
<keyword evidence="2" id="KW-1185">Reference proteome</keyword>
<evidence type="ECO:0000313" key="1">
    <source>
        <dbReference type="EMBL" id="EDP46616.1"/>
    </source>
</evidence>
<gene>
    <name evidence="1" type="ORF">RICGR_0294</name>
</gene>
<dbReference type="Proteomes" id="UP000054075">
    <property type="component" value="Unassembled WGS sequence"/>
</dbReference>
<accession>A8PKC1</accession>
<sequence length="37" mass="4523">MLLLLKIINARILLYYDNKLKRYFKKILKKIISAIEK</sequence>
<name>A8PKC1_9COXI</name>
<proteinExistence type="predicted"/>
<dbReference type="EMBL" id="AAQJ02000001">
    <property type="protein sequence ID" value="EDP46616.1"/>
    <property type="molecule type" value="Genomic_DNA"/>
</dbReference>
<evidence type="ECO:0000313" key="2">
    <source>
        <dbReference type="Proteomes" id="UP000054075"/>
    </source>
</evidence>
<organism evidence="1 2">
    <name type="scientific">Rickettsiella grylli</name>
    <dbReference type="NCBI Taxonomy" id="59196"/>
    <lineage>
        <taxon>Bacteria</taxon>
        <taxon>Pseudomonadati</taxon>
        <taxon>Pseudomonadota</taxon>
        <taxon>Gammaproteobacteria</taxon>
        <taxon>Legionellales</taxon>
        <taxon>Coxiellaceae</taxon>
        <taxon>Rickettsiella</taxon>
    </lineage>
</organism>